<evidence type="ECO:0000313" key="2">
    <source>
        <dbReference type="Proteomes" id="UP001519887"/>
    </source>
</evidence>
<sequence length="307" mass="33820">MNVIGKLHEVTNVTLFISSYSTNPAHPNPASYKPMADAQIFLGTDFPAGFANSFIPGFSFQTKTDAAGSFNIAVPDAYPKTIKGYLLATHTIMKIPPFNIPIYAPVYRSQTFQFNQINSKVQDIYVMRVDGTTQQSFTQAQISAMTTGVQQKMGLDSLSAFINDGSIGIVGKDQGATLKADLYLSPFTGPDLNTFISEKVDNIDIDLPGPDFIVGLFVSKDEIAKQFKQGIHNMMPSLNKQIIDRIQKEMGMLISQLETSTNSKVTMTFEKLRYPVVETKTIGGLFTIKTRAIIPDLFVGISRKLFS</sequence>
<accession>A0ABS7C0I8</accession>
<reference evidence="1 2" key="1">
    <citation type="submission" date="2021-07" db="EMBL/GenBank/DDBJ databases">
        <title>Paenibacillus radiodurans sp. nov., isolated from the southeastern edge of Tengger Desert.</title>
        <authorList>
            <person name="Zhang G."/>
        </authorList>
    </citation>
    <scope>NUCLEOTIDE SEQUENCE [LARGE SCALE GENOMIC DNA]</scope>
    <source>
        <strain evidence="1 2">CCM 7311</strain>
    </source>
</reference>
<name>A0ABS7C0I8_9BACL</name>
<proteinExistence type="predicted"/>
<organism evidence="1 2">
    <name type="scientific">Paenibacillus sepulcri</name>
    <dbReference type="NCBI Taxonomy" id="359917"/>
    <lineage>
        <taxon>Bacteria</taxon>
        <taxon>Bacillati</taxon>
        <taxon>Bacillota</taxon>
        <taxon>Bacilli</taxon>
        <taxon>Bacillales</taxon>
        <taxon>Paenibacillaceae</taxon>
        <taxon>Paenibacillus</taxon>
    </lineage>
</organism>
<comment type="caution">
    <text evidence="1">The sequence shown here is derived from an EMBL/GenBank/DDBJ whole genome shotgun (WGS) entry which is preliminary data.</text>
</comment>
<protein>
    <submittedName>
        <fullName evidence="1">Uncharacterized protein</fullName>
    </submittedName>
</protein>
<dbReference type="EMBL" id="JAHZIK010000198">
    <property type="protein sequence ID" value="MBW7454417.1"/>
    <property type="molecule type" value="Genomic_DNA"/>
</dbReference>
<dbReference type="Proteomes" id="UP001519887">
    <property type="component" value="Unassembled WGS sequence"/>
</dbReference>
<gene>
    <name evidence="1" type="ORF">K0U00_10280</name>
</gene>
<dbReference type="RefSeq" id="WP_210038960.1">
    <property type="nucleotide sequence ID" value="NZ_JBHLVU010000043.1"/>
</dbReference>
<keyword evidence="2" id="KW-1185">Reference proteome</keyword>
<evidence type="ECO:0000313" key="1">
    <source>
        <dbReference type="EMBL" id="MBW7454417.1"/>
    </source>
</evidence>